<dbReference type="GO" id="GO:0005886">
    <property type="term" value="C:plasma membrane"/>
    <property type="evidence" value="ECO:0007669"/>
    <property type="project" value="UniProtKB-SubCell"/>
</dbReference>
<dbReference type="InterPro" id="IPR036097">
    <property type="entry name" value="HisK_dim/P_sf"/>
</dbReference>
<feature type="domain" description="HAMP" evidence="17">
    <location>
        <begin position="242"/>
        <end position="295"/>
    </location>
</feature>
<evidence type="ECO:0000256" key="4">
    <source>
        <dbReference type="ARBA" id="ARBA00022475"/>
    </source>
</evidence>
<keyword evidence="11 15" id="KW-1133">Transmembrane helix</keyword>
<dbReference type="CDD" id="cd00075">
    <property type="entry name" value="HATPase"/>
    <property type="match status" value="1"/>
</dbReference>
<feature type="compositionally biased region" description="Polar residues" evidence="14">
    <location>
        <begin position="85"/>
        <end position="105"/>
    </location>
</feature>
<feature type="compositionally biased region" description="Gly residues" evidence="14">
    <location>
        <begin position="111"/>
        <end position="123"/>
    </location>
</feature>
<keyword evidence="10" id="KW-0067">ATP-binding</keyword>
<dbReference type="Pfam" id="PF00672">
    <property type="entry name" value="HAMP"/>
    <property type="match status" value="1"/>
</dbReference>
<protein>
    <recommendedName>
        <fullName evidence="3">histidine kinase</fullName>
        <ecNumber evidence="3">2.7.13.3</ecNumber>
    </recommendedName>
</protein>
<evidence type="ECO:0000256" key="5">
    <source>
        <dbReference type="ARBA" id="ARBA00022553"/>
    </source>
</evidence>
<dbReference type="EC" id="2.7.13.3" evidence="3"/>
<dbReference type="SUPFAM" id="SSF47384">
    <property type="entry name" value="Homodimeric domain of signal transducing histidine kinase"/>
    <property type="match status" value="1"/>
</dbReference>
<evidence type="ECO:0000256" key="1">
    <source>
        <dbReference type="ARBA" id="ARBA00000085"/>
    </source>
</evidence>
<evidence type="ECO:0000256" key="13">
    <source>
        <dbReference type="ARBA" id="ARBA00023136"/>
    </source>
</evidence>
<keyword evidence="7 15" id="KW-0812">Transmembrane</keyword>
<dbReference type="SMART" id="SM00388">
    <property type="entry name" value="HisKA"/>
    <property type="match status" value="1"/>
</dbReference>
<accession>A0A9X7W3Z4</accession>
<evidence type="ECO:0000256" key="15">
    <source>
        <dbReference type="SAM" id="Phobius"/>
    </source>
</evidence>
<dbReference type="Gene3D" id="6.10.340.10">
    <property type="match status" value="1"/>
</dbReference>
<evidence type="ECO:0000256" key="2">
    <source>
        <dbReference type="ARBA" id="ARBA00004651"/>
    </source>
</evidence>
<dbReference type="GO" id="GO:0000155">
    <property type="term" value="F:phosphorelay sensor kinase activity"/>
    <property type="evidence" value="ECO:0007669"/>
    <property type="project" value="InterPro"/>
</dbReference>
<reference evidence="18 19" key="1">
    <citation type="submission" date="2021-02" db="EMBL/GenBank/DDBJ databases">
        <title>Alicyclobacillus curvatus sp. nov. and Alicyclobacillus mengziensis sp. nov., two acidophilic bacteria isolated from acid mine drainage.</title>
        <authorList>
            <person name="Huang Y."/>
        </authorList>
    </citation>
    <scope>NUCLEOTIDE SEQUENCE [LARGE SCALE GENOMIC DNA]</scope>
    <source>
        <strain evidence="18 19">S30H14</strain>
    </source>
</reference>
<dbReference type="FunFam" id="3.30.565.10:FF:000006">
    <property type="entry name" value="Sensor histidine kinase WalK"/>
    <property type="match status" value="1"/>
</dbReference>
<keyword evidence="13 15" id="KW-0472">Membrane</keyword>
<keyword evidence="6" id="KW-0808">Transferase</keyword>
<gene>
    <name evidence="18" type="ORF">JZ786_11050</name>
</gene>
<evidence type="ECO:0000256" key="7">
    <source>
        <dbReference type="ARBA" id="ARBA00022692"/>
    </source>
</evidence>
<dbReference type="FunFam" id="1.10.287.130:FF:000001">
    <property type="entry name" value="Two-component sensor histidine kinase"/>
    <property type="match status" value="1"/>
</dbReference>
<dbReference type="PROSITE" id="PS50109">
    <property type="entry name" value="HIS_KIN"/>
    <property type="match status" value="1"/>
</dbReference>
<dbReference type="Pfam" id="PF02518">
    <property type="entry name" value="HATPase_c"/>
    <property type="match status" value="1"/>
</dbReference>
<dbReference type="CDD" id="cd00082">
    <property type="entry name" value="HisKA"/>
    <property type="match status" value="1"/>
</dbReference>
<name>A0A9X7W3Z4_9BACL</name>
<evidence type="ECO:0000256" key="11">
    <source>
        <dbReference type="ARBA" id="ARBA00022989"/>
    </source>
</evidence>
<dbReference type="KEGG" id="afx:JZ786_11050"/>
<evidence type="ECO:0000313" key="18">
    <source>
        <dbReference type="EMBL" id="QSO49812.1"/>
    </source>
</evidence>
<organism evidence="18 19">
    <name type="scientific">Alicyclobacillus mengziensis</name>
    <dbReference type="NCBI Taxonomy" id="2931921"/>
    <lineage>
        <taxon>Bacteria</taxon>
        <taxon>Bacillati</taxon>
        <taxon>Bacillota</taxon>
        <taxon>Bacilli</taxon>
        <taxon>Bacillales</taxon>
        <taxon>Alicyclobacillaceae</taxon>
        <taxon>Alicyclobacillus</taxon>
    </lineage>
</organism>
<dbReference type="InterPro" id="IPR003661">
    <property type="entry name" value="HisK_dim/P_dom"/>
</dbReference>
<dbReference type="GO" id="GO:0005524">
    <property type="term" value="F:ATP binding"/>
    <property type="evidence" value="ECO:0007669"/>
    <property type="project" value="UniProtKB-KW"/>
</dbReference>
<dbReference type="Pfam" id="PF00512">
    <property type="entry name" value="HisKA"/>
    <property type="match status" value="1"/>
</dbReference>
<dbReference type="InterPro" id="IPR004358">
    <property type="entry name" value="Sig_transdc_His_kin-like_C"/>
</dbReference>
<evidence type="ECO:0000256" key="14">
    <source>
        <dbReference type="SAM" id="MobiDB-lite"/>
    </source>
</evidence>
<dbReference type="InterPro" id="IPR003660">
    <property type="entry name" value="HAMP_dom"/>
</dbReference>
<dbReference type="PANTHER" id="PTHR45436:SF5">
    <property type="entry name" value="SENSOR HISTIDINE KINASE TRCS"/>
    <property type="match status" value="1"/>
</dbReference>
<dbReference type="Proteomes" id="UP000663505">
    <property type="component" value="Chromosome"/>
</dbReference>
<evidence type="ECO:0000313" key="19">
    <source>
        <dbReference type="Proteomes" id="UP000663505"/>
    </source>
</evidence>
<dbReference type="PRINTS" id="PR00344">
    <property type="entry name" value="BCTRLSENSOR"/>
</dbReference>
<dbReference type="SMART" id="SM00387">
    <property type="entry name" value="HATPase_c"/>
    <property type="match status" value="1"/>
</dbReference>
<evidence type="ECO:0000259" key="17">
    <source>
        <dbReference type="PROSITE" id="PS50885"/>
    </source>
</evidence>
<evidence type="ECO:0000256" key="9">
    <source>
        <dbReference type="ARBA" id="ARBA00022777"/>
    </source>
</evidence>
<evidence type="ECO:0000256" key="10">
    <source>
        <dbReference type="ARBA" id="ARBA00022840"/>
    </source>
</evidence>
<dbReference type="InterPro" id="IPR003594">
    <property type="entry name" value="HATPase_dom"/>
</dbReference>
<dbReference type="PROSITE" id="PS50885">
    <property type="entry name" value="HAMP"/>
    <property type="match status" value="1"/>
</dbReference>
<feature type="domain" description="Histidine kinase" evidence="16">
    <location>
        <begin position="310"/>
        <end position="525"/>
    </location>
</feature>
<dbReference type="SUPFAM" id="SSF55874">
    <property type="entry name" value="ATPase domain of HSP90 chaperone/DNA topoisomerase II/histidine kinase"/>
    <property type="match status" value="1"/>
</dbReference>
<keyword evidence="9 18" id="KW-0418">Kinase</keyword>
<comment type="subcellular location">
    <subcellularLocation>
        <location evidence="2">Cell membrane</location>
        <topology evidence="2">Multi-pass membrane protein</topology>
    </subcellularLocation>
</comment>
<feature type="transmembrane region" description="Helical" evidence="15">
    <location>
        <begin position="21"/>
        <end position="43"/>
    </location>
</feature>
<dbReference type="SMART" id="SM00304">
    <property type="entry name" value="HAMP"/>
    <property type="match status" value="1"/>
</dbReference>
<dbReference type="Gene3D" id="3.30.565.10">
    <property type="entry name" value="Histidine kinase-like ATPase, C-terminal domain"/>
    <property type="match status" value="1"/>
</dbReference>
<evidence type="ECO:0000259" key="16">
    <source>
        <dbReference type="PROSITE" id="PS50109"/>
    </source>
</evidence>
<keyword evidence="5" id="KW-0597">Phosphoprotein</keyword>
<evidence type="ECO:0000256" key="12">
    <source>
        <dbReference type="ARBA" id="ARBA00023012"/>
    </source>
</evidence>
<comment type="catalytic activity">
    <reaction evidence="1">
        <text>ATP + protein L-histidine = ADP + protein N-phospho-L-histidine.</text>
        <dbReference type="EC" id="2.7.13.3"/>
    </reaction>
</comment>
<keyword evidence="4" id="KW-1003">Cell membrane</keyword>
<dbReference type="PANTHER" id="PTHR45436">
    <property type="entry name" value="SENSOR HISTIDINE KINASE YKOH"/>
    <property type="match status" value="1"/>
</dbReference>
<evidence type="ECO:0000256" key="8">
    <source>
        <dbReference type="ARBA" id="ARBA00022741"/>
    </source>
</evidence>
<evidence type="ECO:0000256" key="3">
    <source>
        <dbReference type="ARBA" id="ARBA00012438"/>
    </source>
</evidence>
<dbReference type="InterPro" id="IPR036890">
    <property type="entry name" value="HATPase_C_sf"/>
</dbReference>
<feature type="region of interest" description="Disordered" evidence="14">
    <location>
        <begin position="72"/>
        <end position="124"/>
    </location>
</feature>
<dbReference type="SUPFAM" id="SSF158472">
    <property type="entry name" value="HAMP domain-like"/>
    <property type="match status" value="1"/>
</dbReference>
<keyword evidence="12" id="KW-0902">Two-component regulatory system</keyword>
<evidence type="ECO:0000256" key="6">
    <source>
        <dbReference type="ARBA" id="ARBA00022679"/>
    </source>
</evidence>
<dbReference type="AlphaFoldDB" id="A0A9X7W3Z4"/>
<dbReference type="EMBL" id="CP071182">
    <property type="protein sequence ID" value="QSO49812.1"/>
    <property type="molecule type" value="Genomic_DNA"/>
</dbReference>
<keyword evidence="8" id="KW-0547">Nucleotide-binding</keyword>
<sequence>MGRWIGQITRFFRPRSLRLQLLSRSLVILSGLLVLIGIFQYIIMSHFLYQNTATNIRNQIRSAPPHAWDQLLGSVQPGNPARPGQGQTPQVQSSDGQGTSPGSSMPPQGNRGPGNGRGPGAGQAGDPFFTFDISSIAFVDTGGTFTTMHGTAPRLAENDYQAALTTRLGSGSYIIARDSTGKNQLLVLQPVSTFGGGTIGVLQIGTSVSALQRVLVQQLLIFVFLALIALIIGLFTFLPILRRTLVPLSRMVDTVSRINAGNLNERIAASHEQLEIELLSSSFNDMLDRLEVSFEAEREAKEKMRQFVADASHELRTPLTSIHGFLEVLLRGAATKPYQLEKALRSMHGESERIIKLVSDLLLLAQLDKQPNMALTKDRLDVVITEMQPQLRILAADRHVDFSLATAVEVKFDKDKIKQVVLNLFQNAVQHTDPLSGKITVQLAQDETYIRLMVSDNGPGIPLAEQAKVFERFYRLDASRSRSHGGAGLGLAITKSIVEGHNGTIACTSGPTGGAKFIVLLPRAQGGN</sequence>
<dbReference type="InterPro" id="IPR005467">
    <property type="entry name" value="His_kinase_dom"/>
</dbReference>
<dbReference type="CDD" id="cd06225">
    <property type="entry name" value="HAMP"/>
    <property type="match status" value="1"/>
</dbReference>
<feature type="transmembrane region" description="Helical" evidence="15">
    <location>
        <begin position="219"/>
        <end position="241"/>
    </location>
</feature>
<dbReference type="InterPro" id="IPR050428">
    <property type="entry name" value="TCS_sensor_his_kinase"/>
</dbReference>
<keyword evidence="19" id="KW-1185">Reference proteome</keyword>
<dbReference type="Gene3D" id="1.10.287.130">
    <property type="match status" value="1"/>
</dbReference>
<proteinExistence type="predicted"/>